<proteinExistence type="predicted"/>
<protein>
    <submittedName>
        <fullName evidence="1">Uncharacterized protein</fullName>
    </submittedName>
</protein>
<evidence type="ECO:0000313" key="2">
    <source>
        <dbReference type="Proteomes" id="UP001064048"/>
    </source>
</evidence>
<comment type="caution">
    <text evidence="1">The sequence shown here is derived from an EMBL/GenBank/DDBJ whole genome shotgun (WGS) entry which is preliminary data.</text>
</comment>
<name>A0ACC0JRE4_CHOFU</name>
<reference evidence="1 2" key="1">
    <citation type="journal article" date="2022" name="Genome Biol. Evol.">
        <title>The Spruce Budworm Genome: Reconstructing the Evolutionary History of Antifreeze Proteins.</title>
        <authorList>
            <person name="Beliveau C."/>
            <person name="Gagne P."/>
            <person name="Picq S."/>
            <person name="Vernygora O."/>
            <person name="Keeling C.I."/>
            <person name="Pinkney K."/>
            <person name="Doucet D."/>
            <person name="Wen F."/>
            <person name="Johnston J.S."/>
            <person name="Maaroufi H."/>
            <person name="Boyle B."/>
            <person name="Laroche J."/>
            <person name="Dewar K."/>
            <person name="Juretic N."/>
            <person name="Blackburn G."/>
            <person name="Nisole A."/>
            <person name="Brunet B."/>
            <person name="Brandao M."/>
            <person name="Lumley L."/>
            <person name="Duan J."/>
            <person name="Quan G."/>
            <person name="Lucarotti C.J."/>
            <person name="Roe A.D."/>
            <person name="Sperling F.A.H."/>
            <person name="Levesque R.C."/>
            <person name="Cusson M."/>
        </authorList>
    </citation>
    <scope>NUCLEOTIDE SEQUENCE [LARGE SCALE GENOMIC DNA]</scope>
    <source>
        <strain evidence="1">Glfc:IPQL:Cfum</strain>
    </source>
</reference>
<sequence>MGTKFSVQAEMPSHGSDEEEKPCRACSDFKSWAKKQNKSTFTPNTKAPPRTDCPLDRKELGHYTWGFLHSMASYYPEKPSRSQQEAMSQFFNIFSQFYPCEPCALDFQDDIKEHPPKTESRNALAKWLCERHNTVNEKLGKPVFDCSKVHERWRDGWLDGSCDQ</sequence>
<evidence type="ECO:0000313" key="1">
    <source>
        <dbReference type="EMBL" id="KAI8426615.1"/>
    </source>
</evidence>
<dbReference type="Proteomes" id="UP001064048">
    <property type="component" value="Chromosome 8"/>
</dbReference>
<keyword evidence="2" id="KW-1185">Reference proteome</keyword>
<gene>
    <name evidence="1" type="ORF">MSG28_005395</name>
</gene>
<accession>A0ACC0JRE4</accession>
<organism evidence="1 2">
    <name type="scientific">Choristoneura fumiferana</name>
    <name type="common">Spruce budworm moth</name>
    <name type="synonym">Archips fumiferana</name>
    <dbReference type="NCBI Taxonomy" id="7141"/>
    <lineage>
        <taxon>Eukaryota</taxon>
        <taxon>Metazoa</taxon>
        <taxon>Ecdysozoa</taxon>
        <taxon>Arthropoda</taxon>
        <taxon>Hexapoda</taxon>
        <taxon>Insecta</taxon>
        <taxon>Pterygota</taxon>
        <taxon>Neoptera</taxon>
        <taxon>Endopterygota</taxon>
        <taxon>Lepidoptera</taxon>
        <taxon>Glossata</taxon>
        <taxon>Ditrysia</taxon>
        <taxon>Tortricoidea</taxon>
        <taxon>Tortricidae</taxon>
        <taxon>Tortricinae</taxon>
        <taxon>Choristoneura</taxon>
    </lineage>
</organism>
<dbReference type="EMBL" id="CM046108">
    <property type="protein sequence ID" value="KAI8426615.1"/>
    <property type="molecule type" value="Genomic_DNA"/>
</dbReference>